<dbReference type="EC" id="1.15.1.1" evidence="2"/>
<dbReference type="RefSeq" id="WP_380024593.1">
    <property type="nucleotide sequence ID" value="NZ_JBHSHC010000028.1"/>
</dbReference>
<evidence type="ECO:0000256" key="4">
    <source>
        <dbReference type="ARBA" id="ARBA00023002"/>
    </source>
</evidence>
<keyword evidence="3" id="KW-0479">Metal-binding</keyword>
<dbReference type="InterPro" id="IPR019832">
    <property type="entry name" value="Mn/Fe_SOD_C"/>
</dbReference>
<gene>
    <name evidence="6" type="ORF">ACFO8Q_04825</name>
</gene>
<comment type="caution">
    <text evidence="6">The sequence shown here is derived from an EMBL/GenBank/DDBJ whole genome shotgun (WGS) entry which is preliminary data.</text>
</comment>
<dbReference type="PIRSF" id="PIRSF000349">
    <property type="entry name" value="SODismutase"/>
    <property type="match status" value="1"/>
</dbReference>
<dbReference type="Gene3D" id="3.55.40.20">
    <property type="entry name" value="Iron/manganese superoxide dismutase, C-terminal domain"/>
    <property type="match status" value="1"/>
</dbReference>
<organism evidence="6 7">
    <name type="scientific">Effusibacillus consociatus</name>
    <dbReference type="NCBI Taxonomy" id="1117041"/>
    <lineage>
        <taxon>Bacteria</taxon>
        <taxon>Bacillati</taxon>
        <taxon>Bacillota</taxon>
        <taxon>Bacilli</taxon>
        <taxon>Bacillales</taxon>
        <taxon>Alicyclobacillaceae</taxon>
        <taxon>Effusibacillus</taxon>
    </lineage>
</organism>
<dbReference type="Proteomes" id="UP001596002">
    <property type="component" value="Unassembled WGS sequence"/>
</dbReference>
<dbReference type="InterPro" id="IPR001189">
    <property type="entry name" value="Mn/Fe_SOD"/>
</dbReference>
<evidence type="ECO:0000256" key="2">
    <source>
        <dbReference type="ARBA" id="ARBA00012682"/>
    </source>
</evidence>
<dbReference type="SUPFAM" id="SSF46609">
    <property type="entry name" value="Fe,Mn superoxide dismutase (SOD), N-terminal domain"/>
    <property type="match status" value="1"/>
</dbReference>
<keyword evidence="7" id="KW-1185">Reference proteome</keyword>
<proteinExistence type="inferred from homology"/>
<evidence type="ECO:0000256" key="3">
    <source>
        <dbReference type="ARBA" id="ARBA00022723"/>
    </source>
</evidence>
<evidence type="ECO:0000313" key="7">
    <source>
        <dbReference type="Proteomes" id="UP001596002"/>
    </source>
</evidence>
<feature type="domain" description="Manganese/iron superoxide dismutase C-terminal" evidence="5">
    <location>
        <begin position="99"/>
        <end position="198"/>
    </location>
</feature>
<evidence type="ECO:0000313" key="6">
    <source>
        <dbReference type="EMBL" id="MFC4766699.1"/>
    </source>
</evidence>
<protein>
    <recommendedName>
        <fullName evidence="2">superoxide dismutase</fullName>
        <ecNumber evidence="2">1.15.1.1</ecNumber>
    </recommendedName>
</protein>
<dbReference type="EMBL" id="JBHSHC010000028">
    <property type="protein sequence ID" value="MFC4766699.1"/>
    <property type="molecule type" value="Genomic_DNA"/>
</dbReference>
<dbReference type="Pfam" id="PF02777">
    <property type="entry name" value="Sod_Fe_C"/>
    <property type="match status" value="1"/>
</dbReference>
<sequence length="214" mass="24728">MQRDMQRYHQIELKPLPERIVKLVGISANTIKEHYKLYEGYVKKVNEVRAKLAKVDLAAANSTYSEYRALKRGETFALNAVKLHELYFEQLGGKGGRPTGRTLELIERDFGSYEEWVARFKAAGKAARGWAILAYDQDYGHLFNFITDSQHDGNVLQASVILPMDMYEHSYFIDYGTDKARYIDAFLANIDWSVVSRRIHHAHPTRPILKFLSR</sequence>
<dbReference type="InterPro" id="IPR036314">
    <property type="entry name" value="SOD_C_sf"/>
</dbReference>
<evidence type="ECO:0000259" key="5">
    <source>
        <dbReference type="Pfam" id="PF02777"/>
    </source>
</evidence>
<dbReference type="PANTHER" id="PTHR11404:SF6">
    <property type="entry name" value="SUPEROXIDE DISMUTASE [MN], MITOCHONDRIAL"/>
    <property type="match status" value="1"/>
</dbReference>
<accession>A0ABV9PXD0</accession>
<dbReference type="PANTHER" id="PTHR11404">
    <property type="entry name" value="SUPEROXIDE DISMUTASE 2"/>
    <property type="match status" value="1"/>
</dbReference>
<dbReference type="InterPro" id="IPR050265">
    <property type="entry name" value="Fe/Mn_Superoxide_Dismutase"/>
</dbReference>
<dbReference type="InterPro" id="IPR036324">
    <property type="entry name" value="Mn/Fe_SOD_N_sf"/>
</dbReference>
<reference evidence="7" key="1">
    <citation type="journal article" date="2019" name="Int. J. Syst. Evol. Microbiol.">
        <title>The Global Catalogue of Microorganisms (GCM) 10K type strain sequencing project: providing services to taxonomists for standard genome sequencing and annotation.</title>
        <authorList>
            <consortium name="The Broad Institute Genomics Platform"/>
            <consortium name="The Broad Institute Genome Sequencing Center for Infectious Disease"/>
            <person name="Wu L."/>
            <person name="Ma J."/>
        </authorList>
    </citation>
    <scope>NUCLEOTIDE SEQUENCE [LARGE SCALE GENOMIC DNA]</scope>
    <source>
        <strain evidence="7">WYCCWR 12678</strain>
    </source>
</reference>
<comment type="similarity">
    <text evidence="1">Belongs to the iron/manganese superoxide dismutase family.</text>
</comment>
<dbReference type="GO" id="GO:0004784">
    <property type="term" value="F:superoxide dismutase activity"/>
    <property type="evidence" value="ECO:0007669"/>
    <property type="project" value="UniProtKB-EC"/>
</dbReference>
<dbReference type="SUPFAM" id="SSF54719">
    <property type="entry name" value="Fe,Mn superoxide dismutase (SOD), C-terminal domain"/>
    <property type="match status" value="1"/>
</dbReference>
<name>A0ABV9PXD0_9BACL</name>
<evidence type="ECO:0000256" key="1">
    <source>
        <dbReference type="ARBA" id="ARBA00008714"/>
    </source>
</evidence>
<keyword evidence="4 6" id="KW-0560">Oxidoreductase</keyword>